<dbReference type="Pfam" id="PF19300">
    <property type="entry name" value="BPD_transp_1_N"/>
    <property type="match status" value="1"/>
</dbReference>
<dbReference type="GO" id="GO:0055085">
    <property type="term" value="P:transmembrane transport"/>
    <property type="evidence" value="ECO:0007669"/>
    <property type="project" value="InterPro"/>
</dbReference>
<evidence type="ECO:0000256" key="1">
    <source>
        <dbReference type="ARBA" id="ARBA00004651"/>
    </source>
</evidence>
<keyword evidence="4 7" id="KW-0812">Transmembrane</keyword>
<dbReference type="PROSITE" id="PS50928">
    <property type="entry name" value="ABC_TM1"/>
    <property type="match status" value="1"/>
</dbReference>
<evidence type="ECO:0000256" key="6">
    <source>
        <dbReference type="ARBA" id="ARBA00023136"/>
    </source>
</evidence>
<gene>
    <name evidence="9" type="ORF">D1869_03420</name>
</gene>
<dbReference type="PANTHER" id="PTHR43163:SF6">
    <property type="entry name" value="DIPEPTIDE TRANSPORT SYSTEM PERMEASE PROTEIN DPPB-RELATED"/>
    <property type="match status" value="1"/>
</dbReference>
<dbReference type="EMBL" id="CP045484">
    <property type="protein sequence ID" value="QGR18406.1"/>
    <property type="molecule type" value="Genomic_DNA"/>
</dbReference>
<dbReference type="InterPro" id="IPR000515">
    <property type="entry name" value="MetI-like"/>
</dbReference>
<feature type="transmembrane region" description="Helical" evidence="7">
    <location>
        <begin position="129"/>
        <end position="149"/>
    </location>
</feature>
<dbReference type="Gene3D" id="1.10.3720.10">
    <property type="entry name" value="MetI-like"/>
    <property type="match status" value="1"/>
</dbReference>
<evidence type="ECO:0000313" key="9">
    <source>
        <dbReference type="EMBL" id="QGR18406.1"/>
    </source>
</evidence>
<keyword evidence="3" id="KW-1003">Cell membrane</keyword>
<dbReference type="PANTHER" id="PTHR43163">
    <property type="entry name" value="DIPEPTIDE TRANSPORT SYSTEM PERMEASE PROTEIN DPPB-RELATED"/>
    <property type="match status" value="1"/>
</dbReference>
<protein>
    <submittedName>
        <fullName evidence="9">ABC transporter permease subunit</fullName>
    </submittedName>
</protein>
<dbReference type="AlphaFoldDB" id="A0A650CKQ2"/>
<dbReference type="InterPro" id="IPR045621">
    <property type="entry name" value="BPD_transp_1_N"/>
</dbReference>
<keyword evidence="10" id="KW-1185">Reference proteome</keyword>
<feature type="transmembrane region" description="Helical" evidence="7">
    <location>
        <begin position="35"/>
        <end position="56"/>
    </location>
</feature>
<feature type="transmembrane region" description="Helical" evidence="7">
    <location>
        <begin position="210"/>
        <end position="230"/>
    </location>
</feature>
<sequence length="353" mass="40032">MTILMSLKEEKRSAFSSISTRIPVKYLIKRIIERIILIIVIISFLFFLFRVLPLAFHVNPASFYVPPTYKGLSRSTLIEAIDRQWGLNQPFYIQYIDYLKNMLTFNFGYSLTYDESITTLVMQAIPVDLLILIPSLILSTILAIILGILSATKQGKLVDTINSTIAIFTYFIPAFWIFAIVLYYFGYQLGWVPTNIADALTKNGVPLHGFAYVAGLLKFIALPVILLTFLSYGVRMILTRAYGIDASNSHFATYLRARGIPNRTILYKHIARNAMIPAITRTGIDFAFVLAGAVFVEEIFNYYGMGVLLVKSAETFDVPVLEAVFYIINLYAIIVLLVLDLVYPFIDPRVKYE</sequence>
<evidence type="ECO:0000259" key="8">
    <source>
        <dbReference type="PROSITE" id="PS50928"/>
    </source>
</evidence>
<evidence type="ECO:0000256" key="5">
    <source>
        <dbReference type="ARBA" id="ARBA00022989"/>
    </source>
</evidence>
<comment type="subcellular location">
    <subcellularLocation>
        <location evidence="1 7">Cell membrane</location>
        <topology evidence="1 7">Multi-pass membrane protein</topology>
    </subcellularLocation>
</comment>
<dbReference type="SUPFAM" id="SSF161098">
    <property type="entry name" value="MetI-like"/>
    <property type="match status" value="1"/>
</dbReference>
<organism evidence="9 10">
    <name type="scientific">Sulfurisphaera ohwakuensis</name>
    <dbReference type="NCBI Taxonomy" id="69656"/>
    <lineage>
        <taxon>Archaea</taxon>
        <taxon>Thermoproteota</taxon>
        <taxon>Thermoprotei</taxon>
        <taxon>Sulfolobales</taxon>
        <taxon>Sulfolobaceae</taxon>
        <taxon>Sulfurisphaera</taxon>
    </lineage>
</organism>
<feature type="transmembrane region" description="Helical" evidence="7">
    <location>
        <begin position="282"/>
        <end position="303"/>
    </location>
</feature>
<accession>A0A650CKQ2</accession>
<evidence type="ECO:0000256" key="7">
    <source>
        <dbReference type="RuleBase" id="RU363032"/>
    </source>
</evidence>
<reference evidence="9 10" key="1">
    <citation type="submission" date="2019-10" db="EMBL/GenBank/DDBJ databases">
        <title>Genome Sequences from Six Type Strain Members of the Archaeal Family Sulfolobaceae: Acidianus ambivalens, Acidianus infernus, Metallosphaera prunae, Stygiolobus azoricus, Sulfolobus metallicus, and Sulfurisphaera ohwakuensis.</title>
        <authorList>
            <person name="Counts J.A."/>
            <person name="Kelly R.M."/>
        </authorList>
    </citation>
    <scope>NUCLEOTIDE SEQUENCE [LARGE SCALE GENOMIC DNA]</scope>
    <source>
        <strain evidence="9 10">TA-1</strain>
    </source>
</reference>
<dbReference type="InterPro" id="IPR035906">
    <property type="entry name" value="MetI-like_sf"/>
</dbReference>
<evidence type="ECO:0000256" key="4">
    <source>
        <dbReference type="ARBA" id="ARBA00022692"/>
    </source>
</evidence>
<dbReference type="GO" id="GO:0005886">
    <property type="term" value="C:plasma membrane"/>
    <property type="evidence" value="ECO:0007669"/>
    <property type="project" value="UniProtKB-SubCell"/>
</dbReference>
<evidence type="ECO:0000256" key="3">
    <source>
        <dbReference type="ARBA" id="ARBA00022475"/>
    </source>
</evidence>
<name>A0A650CKQ2_SULOH</name>
<keyword evidence="5 7" id="KW-1133">Transmembrane helix</keyword>
<dbReference type="OrthoDB" id="44105at2157"/>
<keyword evidence="2 7" id="KW-0813">Transport</keyword>
<dbReference type="Proteomes" id="UP000427373">
    <property type="component" value="Chromosome"/>
</dbReference>
<comment type="similarity">
    <text evidence="7">Belongs to the binding-protein-dependent transport system permease family.</text>
</comment>
<evidence type="ECO:0000313" key="10">
    <source>
        <dbReference type="Proteomes" id="UP000427373"/>
    </source>
</evidence>
<dbReference type="KEGG" id="soh:D1869_03420"/>
<feature type="transmembrane region" description="Helical" evidence="7">
    <location>
        <begin position="323"/>
        <end position="346"/>
    </location>
</feature>
<proteinExistence type="inferred from homology"/>
<feature type="transmembrane region" description="Helical" evidence="7">
    <location>
        <begin position="161"/>
        <end position="185"/>
    </location>
</feature>
<dbReference type="CDD" id="cd06261">
    <property type="entry name" value="TM_PBP2"/>
    <property type="match status" value="1"/>
</dbReference>
<feature type="domain" description="ABC transmembrane type-1" evidence="8">
    <location>
        <begin position="125"/>
        <end position="343"/>
    </location>
</feature>
<keyword evidence="6 7" id="KW-0472">Membrane</keyword>
<dbReference type="Pfam" id="PF00528">
    <property type="entry name" value="BPD_transp_1"/>
    <property type="match status" value="1"/>
</dbReference>
<evidence type="ECO:0000256" key="2">
    <source>
        <dbReference type="ARBA" id="ARBA00022448"/>
    </source>
</evidence>